<name>A0AAE0P851_9PEZI</name>
<gene>
    <name evidence="3" type="ORF">B0H63DRAFT_462628</name>
</gene>
<dbReference type="Proteomes" id="UP001285441">
    <property type="component" value="Unassembled WGS sequence"/>
</dbReference>
<evidence type="ECO:0000313" key="3">
    <source>
        <dbReference type="EMBL" id="KAK3395074.1"/>
    </source>
</evidence>
<keyword evidence="2" id="KW-0812">Transmembrane</keyword>
<feature type="transmembrane region" description="Helical" evidence="2">
    <location>
        <begin position="20"/>
        <end position="41"/>
    </location>
</feature>
<protein>
    <recommendedName>
        <fullName evidence="5">MARVEL domain-containing protein</fullName>
    </recommendedName>
</protein>
<dbReference type="AlphaFoldDB" id="A0AAE0P851"/>
<feature type="transmembrane region" description="Helical" evidence="2">
    <location>
        <begin position="85"/>
        <end position="106"/>
    </location>
</feature>
<reference evidence="3" key="1">
    <citation type="journal article" date="2023" name="Mol. Phylogenet. Evol.">
        <title>Genome-scale phylogeny and comparative genomics of the fungal order Sordariales.</title>
        <authorList>
            <person name="Hensen N."/>
            <person name="Bonometti L."/>
            <person name="Westerberg I."/>
            <person name="Brannstrom I.O."/>
            <person name="Guillou S."/>
            <person name="Cros-Aarteil S."/>
            <person name="Calhoun S."/>
            <person name="Haridas S."/>
            <person name="Kuo A."/>
            <person name="Mondo S."/>
            <person name="Pangilinan J."/>
            <person name="Riley R."/>
            <person name="LaButti K."/>
            <person name="Andreopoulos B."/>
            <person name="Lipzen A."/>
            <person name="Chen C."/>
            <person name="Yan M."/>
            <person name="Daum C."/>
            <person name="Ng V."/>
            <person name="Clum A."/>
            <person name="Steindorff A."/>
            <person name="Ohm R.A."/>
            <person name="Martin F."/>
            <person name="Silar P."/>
            <person name="Natvig D.O."/>
            <person name="Lalanne C."/>
            <person name="Gautier V."/>
            <person name="Ament-Velasquez S.L."/>
            <person name="Kruys A."/>
            <person name="Hutchinson M.I."/>
            <person name="Powell A.J."/>
            <person name="Barry K."/>
            <person name="Miller A.N."/>
            <person name="Grigoriev I.V."/>
            <person name="Debuchy R."/>
            <person name="Gladieux P."/>
            <person name="Hiltunen Thoren M."/>
            <person name="Johannesson H."/>
        </authorList>
    </citation>
    <scope>NUCLEOTIDE SEQUENCE</scope>
    <source>
        <strain evidence="3">CBS 232.78</strain>
    </source>
</reference>
<feature type="region of interest" description="Disordered" evidence="1">
    <location>
        <begin position="213"/>
        <end position="265"/>
    </location>
</feature>
<dbReference type="EMBL" id="JAULSW010000001">
    <property type="protein sequence ID" value="KAK3395074.1"/>
    <property type="molecule type" value="Genomic_DNA"/>
</dbReference>
<sequence length="265" mass="28744">MTKVPPKYTSPTGMWVTKLILRILSIIFCIAIFGLSGSLSSIGYVDILVLVVATPPVGIAICWDIAEGICILARGGHRGIHPGACVGMDLIIWLGLIASDTLLGFLGLSTDLNNILRCRSSYSSSYYYDSYSYYYNCGSLSRLDREEVLGKGKAIVGLLAVLIIIHFTLFVIACYETNVRNRLPKQTIIVVQNPNGGPPTAMYPGQQPVYYQMPPGGGGPGQQQQQQPYYHMPPSQMAQHPHQVPTPPPAAYTQSKPGAGSELNV</sequence>
<comment type="caution">
    <text evidence="3">The sequence shown here is derived from an EMBL/GenBank/DDBJ whole genome shotgun (WGS) entry which is preliminary data.</text>
</comment>
<evidence type="ECO:0008006" key="5">
    <source>
        <dbReference type="Google" id="ProtNLM"/>
    </source>
</evidence>
<keyword evidence="2" id="KW-0472">Membrane</keyword>
<keyword evidence="4" id="KW-1185">Reference proteome</keyword>
<feature type="transmembrane region" description="Helical" evidence="2">
    <location>
        <begin position="154"/>
        <end position="175"/>
    </location>
</feature>
<accession>A0AAE0P851</accession>
<keyword evidence="2" id="KW-1133">Transmembrane helix</keyword>
<evidence type="ECO:0000256" key="1">
    <source>
        <dbReference type="SAM" id="MobiDB-lite"/>
    </source>
</evidence>
<feature type="transmembrane region" description="Helical" evidence="2">
    <location>
        <begin position="47"/>
        <end position="73"/>
    </location>
</feature>
<proteinExistence type="predicted"/>
<organism evidence="3 4">
    <name type="scientific">Podospora didyma</name>
    <dbReference type="NCBI Taxonomy" id="330526"/>
    <lineage>
        <taxon>Eukaryota</taxon>
        <taxon>Fungi</taxon>
        <taxon>Dikarya</taxon>
        <taxon>Ascomycota</taxon>
        <taxon>Pezizomycotina</taxon>
        <taxon>Sordariomycetes</taxon>
        <taxon>Sordariomycetidae</taxon>
        <taxon>Sordariales</taxon>
        <taxon>Podosporaceae</taxon>
        <taxon>Podospora</taxon>
    </lineage>
</organism>
<reference evidence="3" key="2">
    <citation type="submission" date="2023-06" db="EMBL/GenBank/DDBJ databases">
        <authorList>
            <consortium name="Lawrence Berkeley National Laboratory"/>
            <person name="Haridas S."/>
            <person name="Hensen N."/>
            <person name="Bonometti L."/>
            <person name="Westerberg I."/>
            <person name="Brannstrom I.O."/>
            <person name="Guillou S."/>
            <person name="Cros-Aarteil S."/>
            <person name="Calhoun S."/>
            <person name="Kuo A."/>
            <person name="Mondo S."/>
            <person name="Pangilinan J."/>
            <person name="Riley R."/>
            <person name="LaButti K."/>
            <person name="Andreopoulos B."/>
            <person name="Lipzen A."/>
            <person name="Chen C."/>
            <person name="Yanf M."/>
            <person name="Daum C."/>
            <person name="Ng V."/>
            <person name="Clum A."/>
            <person name="Steindorff A."/>
            <person name="Ohm R."/>
            <person name="Martin F."/>
            <person name="Silar P."/>
            <person name="Natvig D."/>
            <person name="Lalanne C."/>
            <person name="Gautier V."/>
            <person name="Ament-velasquez S.L."/>
            <person name="Kruys A."/>
            <person name="Hutchinson M.I."/>
            <person name="Powell A.J."/>
            <person name="Barry K."/>
            <person name="Miller A.N."/>
            <person name="Grigoriev I.V."/>
            <person name="Debuchy R."/>
            <person name="Gladieux P."/>
            <person name="Thoren M.H."/>
            <person name="Johannesson H."/>
        </authorList>
    </citation>
    <scope>NUCLEOTIDE SEQUENCE</scope>
    <source>
        <strain evidence="3">CBS 232.78</strain>
    </source>
</reference>
<evidence type="ECO:0000313" key="4">
    <source>
        <dbReference type="Proteomes" id="UP001285441"/>
    </source>
</evidence>
<feature type="compositionally biased region" description="Low complexity" evidence="1">
    <location>
        <begin position="222"/>
        <end position="237"/>
    </location>
</feature>
<evidence type="ECO:0000256" key="2">
    <source>
        <dbReference type="SAM" id="Phobius"/>
    </source>
</evidence>